<evidence type="ECO:0000259" key="2">
    <source>
        <dbReference type="Pfam" id="PF00149"/>
    </source>
</evidence>
<dbReference type="InterPro" id="IPR029052">
    <property type="entry name" value="Metallo-depent_PP-like"/>
</dbReference>
<keyword evidence="1" id="KW-1133">Transmembrane helix</keyword>
<evidence type="ECO:0000256" key="1">
    <source>
        <dbReference type="SAM" id="Phobius"/>
    </source>
</evidence>
<feature type="transmembrane region" description="Helical" evidence="1">
    <location>
        <begin position="6"/>
        <end position="25"/>
    </location>
</feature>
<reference evidence="3" key="1">
    <citation type="submission" date="2022-10" db="EMBL/GenBank/DDBJ databases">
        <authorList>
            <person name="Yu W.X."/>
        </authorList>
    </citation>
    <scope>NUCLEOTIDE SEQUENCE</scope>
    <source>
        <strain evidence="3">D04</strain>
    </source>
</reference>
<feature type="transmembrane region" description="Helical" evidence="1">
    <location>
        <begin position="116"/>
        <end position="137"/>
    </location>
</feature>
<feature type="transmembrane region" description="Helical" evidence="1">
    <location>
        <begin position="37"/>
        <end position="56"/>
    </location>
</feature>
<evidence type="ECO:0000313" key="3">
    <source>
        <dbReference type="EMBL" id="MCW3805966.1"/>
    </source>
</evidence>
<dbReference type="EMBL" id="JAPDPI010000018">
    <property type="protein sequence ID" value="MCW3805966.1"/>
    <property type="molecule type" value="Genomic_DNA"/>
</dbReference>
<protein>
    <submittedName>
        <fullName evidence="3">Metallophosphoesterase</fullName>
    </submittedName>
</protein>
<dbReference type="InterPro" id="IPR051158">
    <property type="entry name" value="Metallophosphoesterase_sf"/>
</dbReference>
<sequence>MTKLKMAIFIIIILSIHALVNLYIFKRATQGLEAAPHLIYWLKWIMLILFVSYPLGRFLEKAWYSPVANFFHWTGAFWFAGMLYFTLAIFSIDIIRWSNSLFNFLPTSWMGNYAQLKLNTTYIVTTGIILLIIAGHINAWTPKIVRKTIEINKDGGKYKTLKVVAASDIHLGTIIGPRKTGKLVHTINSLKPDIILFAGDVVDEDVKPVIEQNLGKNLLNLKAPLGTYAVTGNHEYIGGAEASVSYLEEHGIKILRDTSVLINNSFYITGREDKDKTSFTGNPRKTPNELTRELDLDKPIILLDHQPFHLELASDAGVDLQISGHTHHGQLWPLGYITKRIFEVSRGYKKKGDSHFYVSTGFGTWGPPVRLGNRPEILEFTLVFK</sequence>
<dbReference type="RefSeq" id="WP_301199338.1">
    <property type="nucleotide sequence ID" value="NZ_JAPDPI010000018.1"/>
</dbReference>
<keyword evidence="1" id="KW-0812">Transmembrane</keyword>
<dbReference type="InterPro" id="IPR004843">
    <property type="entry name" value="Calcineurin-like_PHP"/>
</dbReference>
<proteinExistence type="predicted"/>
<dbReference type="PANTHER" id="PTHR31302:SF0">
    <property type="entry name" value="TRANSMEMBRANE PROTEIN WITH METALLOPHOSPHOESTERASE DOMAIN"/>
    <property type="match status" value="1"/>
</dbReference>
<gene>
    <name evidence="3" type="ORF">OM074_10035</name>
</gene>
<keyword evidence="1" id="KW-0472">Membrane</keyword>
<dbReference type="Proteomes" id="UP001207408">
    <property type="component" value="Unassembled WGS sequence"/>
</dbReference>
<dbReference type="SUPFAM" id="SSF56300">
    <property type="entry name" value="Metallo-dependent phosphatases"/>
    <property type="match status" value="1"/>
</dbReference>
<accession>A0AAE3MEH4</accession>
<keyword evidence="4" id="KW-1185">Reference proteome</keyword>
<dbReference type="Pfam" id="PF00149">
    <property type="entry name" value="Metallophos"/>
    <property type="match status" value="1"/>
</dbReference>
<organism evidence="3 4">
    <name type="scientific">Plebeiibacterium marinum</name>
    <dbReference type="NCBI Taxonomy" id="2992111"/>
    <lineage>
        <taxon>Bacteria</taxon>
        <taxon>Pseudomonadati</taxon>
        <taxon>Bacteroidota</taxon>
        <taxon>Bacteroidia</taxon>
        <taxon>Marinilabiliales</taxon>
        <taxon>Marinilabiliaceae</taxon>
        <taxon>Plebeiibacterium</taxon>
    </lineage>
</organism>
<name>A0AAE3MEH4_9BACT</name>
<dbReference type="GO" id="GO:0016787">
    <property type="term" value="F:hydrolase activity"/>
    <property type="evidence" value="ECO:0007669"/>
    <property type="project" value="InterPro"/>
</dbReference>
<dbReference type="CDD" id="cd07385">
    <property type="entry name" value="MPP_YkuE_C"/>
    <property type="match status" value="1"/>
</dbReference>
<dbReference type="Gene3D" id="3.60.21.10">
    <property type="match status" value="1"/>
</dbReference>
<feature type="transmembrane region" description="Helical" evidence="1">
    <location>
        <begin position="76"/>
        <end position="95"/>
    </location>
</feature>
<dbReference type="AlphaFoldDB" id="A0AAE3MEH4"/>
<feature type="domain" description="Calcineurin-like phosphoesterase" evidence="2">
    <location>
        <begin position="161"/>
        <end position="328"/>
    </location>
</feature>
<comment type="caution">
    <text evidence="3">The sequence shown here is derived from an EMBL/GenBank/DDBJ whole genome shotgun (WGS) entry which is preliminary data.</text>
</comment>
<evidence type="ECO:0000313" key="4">
    <source>
        <dbReference type="Proteomes" id="UP001207408"/>
    </source>
</evidence>
<dbReference type="PANTHER" id="PTHR31302">
    <property type="entry name" value="TRANSMEMBRANE PROTEIN WITH METALLOPHOSPHOESTERASE DOMAIN-RELATED"/>
    <property type="match status" value="1"/>
</dbReference>